<accession>A0A1T5IND1</accession>
<dbReference type="Pfam" id="PF07396">
    <property type="entry name" value="Porin_O_P"/>
    <property type="match status" value="1"/>
</dbReference>
<protein>
    <submittedName>
        <fullName evidence="1">Phosphate-selective porin O and P</fullName>
    </submittedName>
</protein>
<reference evidence="1 2" key="1">
    <citation type="submission" date="2017-02" db="EMBL/GenBank/DDBJ databases">
        <authorList>
            <person name="Peterson S.W."/>
        </authorList>
    </citation>
    <scope>NUCLEOTIDE SEQUENCE [LARGE SCALE GENOMIC DNA]</scope>
    <source>
        <strain evidence="1 2">DSM 25262</strain>
    </source>
</reference>
<dbReference type="OrthoDB" id="5442696at2"/>
<dbReference type="InterPro" id="IPR010870">
    <property type="entry name" value="Porin_O/P"/>
</dbReference>
<dbReference type="SUPFAM" id="SSF56935">
    <property type="entry name" value="Porins"/>
    <property type="match status" value="1"/>
</dbReference>
<dbReference type="STRING" id="688867.SAMN05660236_0191"/>
<dbReference type="AlphaFoldDB" id="A0A1T5IND1"/>
<dbReference type="InterPro" id="IPR023614">
    <property type="entry name" value="Porin_dom_sf"/>
</dbReference>
<dbReference type="PROSITE" id="PS51257">
    <property type="entry name" value="PROKAR_LIPOPROTEIN"/>
    <property type="match status" value="1"/>
</dbReference>
<evidence type="ECO:0000313" key="2">
    <source>
        <dbReference type="Proteomes" id="UP000190961"/>
    </source>
</evidence>
<organism evidence="1 2">
    <name type="scientific">Ohtaekwangia koreensis</name>
    <dbReference type="NCBI Taxonomy" id="688867"/>
    <lineage>
        <taxon>Bacteria</taxon>
        <taxon>Pseudomonadati</taxon>
        <taxon>Bacteroidota</taxon>
        <taxon>Cytophagia</taxon>
        <taxon>Cytophagales</taxon>
        <taxon>Fulvivirgaceae</taxon>
        <taxon>Ohtaekwangia</taxon>
    </lineage>
</organism>
<proteinExistence type="predicted"/>
<dbReference type="Proteomes" id="UP000190961">
    <property type="component" value="Unassembled WGS sequence"/>
</dbReference>
<dbReference type="Gene3D" id="2.40.160.10">
    <property type="entry name" value="Porin"/>
    <property type="match status" value="1"/>
</dbReference>
<keyword evidence="2" id="KW-1185">Reference proteome</keyword>
<dbReference type="RefSeq" id="WP_079684839.1">
    <property type="nucleotide sequence ID" value="NZ_FUZU01000001.1"/>
</dbReference>
<sequence length="404" mass="46057">MKQRREGALLVTIIFFIVSTSCFSQTNPPVISPSPYFTYGKGLGITSPDSLFMLNIRFRMQNRLALVSESESDLDIASVEARTRRLRLRLDGFIYTTRLTYLIQLAFTRSDMDYDDTGFPNVIRDAMIQYSVNEHFSIGLGQTKLPGNRQRVNSSGDLQLPDRSIVNSTFNIDRDFGLQLYYNNAFKGLAYVVRGAISSGDGRNITSSDRGLAYTGRLELLPFGKFTNGGDYFEGDLAREPKPKVSFGLTYSNNQNAIRTGGQLGKFLYESRDIQTNMFDFLIKYNGWAFAAEYLRRTTPNPITTNEDGDQRFVYVGHGQNFQGSYLFKNNFELVGRYSQVRPDTDIQLLEEKIQQYTMGVSKYIRGHRLKLQSDLTYETNTWLSGTNADHNNWQLRFQIEAGI</sequence>
<gene>
    <name evidence="1" type="ORF">SAMN05660236_0191</name>
</gene>
<evidence type="ECO:0000313" key="1">
    <source>
        <dbReference type="EMBL" id="SKC40483.1"/>
    </source>
</evidence>
<dbReference type="EMBL" id="FUZU01000001">
    <property type="protein sequence ID" value="SKC40483.1"/>
    <property type="molecule type" value="Genomic_DNA"/>
</dbReference>
<name>A0A1T5IND1_9BACT</name>